<dbReference type="Gene3D" id="3.40.50.300">
    <property type="entry name" value="P-loop containing nucleotide triphosphate hydrolases"/>
    <property type="match status" value="4"/>
</dbReference>
<keyword evidence="10" id="KW-0413">Isomerase</keyword>
<dbReference type="Pfam" id="PF00580">
    <property type="entry name" value="UvrD-helicase"/>
    <property type="match status" value="1"/>
</dbReference>
<evidence type="ECO:0000256" key="8">
    <source>
        <dbReference type="ARBA" id="ARBA00023125"/>
    </source>
</evidence>
<evidence type="ECO:0000256" key="11">
    <source>
        <dbReference type="ARBA" id="ARBA00034617"/>
    </source>
</evidence>
<name>A0A9X2L829_9PROT</name>
<dbReference type="PANTHER" id="PTHR11070">
    <property type="entry name" value="UVRD / RECB / PCRA DNA HELICASE FAMILY MEMBER"/>
    <property type="match status" value="1"/>
</dbReference>
<evidence type="ECO:0000256" key="14">
    <source>
        <dbReference type="ARBA" id="ARBA00048988"/>
    </source>
</evidence>
<keyword evidence="7 15" id="KW-0067">ATP-binding</keyword>
<dbReference type="GO" id="GO:0005829">
    <property type="term" value="C:cytosol"/>
    <property type="evidence" value="ECO:0007669"/>
    <property type="project" value="TreeGrafter"/>
</dbReference>
<dbReference type="PANTHER" id="PTHR11070:SF2">
    <property type="entry name" value="ATP-DEPENDENT DNA HELICASE SRS2"/>
    <property type="match status" value="1"/>
</dbReference>
<feature type="domain" description="UvrD-like helicase ATP-binding" evidence="16">
    <location>
        <begin position="4"/>
        <end position="487"/>
    </location>
</feature>
<dbReference type="InterPro" id="IPR027417">
    <property type="entry name" value="P-loop_NTPase"/>
</dbReference>
<evidence type="ECO:0000256" key="9">
    <source>
        <dbReference type="ARBA" id="ARBA00023204"/>
    </source>
</evidence>
<evidence type="ECO:0000256" key="1">
    <source>
        <dbReference type="ARBA" id="ARBA00022722"/>
    </source>
</evidence>
<evidence type="ECO:0000259" key="17">
    <source>
        <dbReference type="PROSITE" id="PS51217"/>
    </source>
</evidence>
<evidence type="ECO:0000256" key="13">
    <source>
        <dbReference type="ARBA" id="ARBA00034923"/>
    </source>
</evidence>
<dbReference type="InterPro" id="IPR014151">
    <property type="entry name" value="DNA_helicase_AddA"/>
</dbReference>
<evidence type="ECO:0000256" key="12">
    <source>
        <dbReference type="ARBA" id="ARBA00034808"/>
    </source>
</evidence>
<keyword evidence="1" id="KW-0540">Nuclease</keyword>
<dbReference type="GO" id="GO:0043138">
    <property type="term" value="F:3'-5' DNA helicase activity"/>
    <property type="evidence" value="ECO:0007669"/>
    <property type="project" value="UniProtKB-EC"/>
</dbReference>
<dbReference type="GO" id="GO:0003677">
    <property type="term" value="F:DNA binding"/>
    <property type="evidence" value="ECO:0007669"/>
    <property type="project" value="UniProtKB-KW"/>
</dbReference>
<dbReference type="InterPro" id="IPR000212">
    <property type="entry name" value="DNA_helicase_UvrD/REP"/>
</dbReference>
<keyword evidence="8" id="KW-0238">DNA-binding</keyword>
<keyword evidence="9" id="KW-0234">DNA repair</keyword>
<dbReference type="Pfam" id="PF13361">
    <property type="entry name" value="UvrD_C"/>
    <property type="match status" value="1"/>
</dbReference>
<dbReference type="GO" id="GO:0004527">
    <property type="term" value="F:exonuclease activity"/>
    <property type="evidence" value="ECO:0007669"/>
    <property type="project" value="UniProtKB-KW"/>
</dbReference>
<feature type="domain" description="UvrD-like helicase C-terminal" evidence="17">
    <location>
        <begin position="517"/>
        <end position="798"/>
    </location>
</feature>
<comment type="catalytic activity">
    <reaction evidence="14">
        <text>ATP + H2O = ADP + phosphate + H(+)</text>
        <dbReference type="Rhea" id="RHEA:13065"/>
        <dbReference type="ChEBI" id="CHEBI:15377"/>
        <dbReference type="ChEBI" id="CHEBI:15378"/>
        <dbReference type="ChEBI" id="CHEBI:30616"/>
        <dbReference type="ChEBI" id="CHEBI:43474"/>
        <dbReference type="ChEBI" id="CHEBI:456216"/>
        <dbReference type="EC" id="5.6.2.4"/>
    </reaction>
</comment>
<comment type="caution">
    <text evidence="18">The sequence shown here is derived from an EMBL/GenBank/DDBJ whole genome shotgun (WGS) entry which is preliminary data.</text>
</comment>
<dbReference type="PROSITE" id="PS51198">
    <property type="entry name" value="UVRD_HELICASE_ATP_BIND"/>
    <property type="match status" value="1"/>
</dbReference>
<dbReference type="RefSeq" id="WP_256618555.1">
    <property type="nucleotide sequence ID" value="NZ_JANIBC010000002.1"/>
</dbReference>
<evidence type="ECO:0000256" key="15">
    <source>
        <dbReference type="PROSITE-ProRule" id="PRU00560"/>
    </source>
</evidence>
<dbReference type="InterPro" id="IPR014017">
    <property type="entry name" value="DNA_helicase_UvrD-like_C"/>
</dbReference>
<feature type="binding site" evidence="15">
    <location>
        <begin position="25"/>
        <end position="32"/>
    </location>
    <ligand>
        <name>ATP</name>
        <dbReference type="ChEBI" id="CHEBI:30616"/>
    </ligand>
</feature>
<dbReference type="Pfam" id="PF12705">
    <property type="entry name" value="PDDEXK_1"/>
    <property type="match status" value="1"/>
</dbReference>
<evidence type="ECO:0000256" key="7">
    <source>
        <dbReference type="ARBA" id="ARBA00022840"/>
    </source>
</evidence>
<dbReference type="InterPro" id="IPR014016">
    <property type="entry name" value="UvrD-like_ATP-bd"/>
</dbReference>
<organism evidence="18 19">
    <name type="scientific">Parvularcula maris</name>
    <dbReference type="NCBI Taxonomy" id="2965077"/>
    <lineage>
        <taxon>Bacteria</taxon>
        <taxon>Pseudomonadati</taxon>
        <taxon>Pseudomonadota</taxon>
        <taxon>Alphaproteobacteria</taxon>
        <taxon>Parvularculales</taxon>
        <taxon>Parvularculaceae</taxon>
        <taxon>Parvularcula</taxon>
    </lineage>
</organism>
<evidence type="ECO:0000256" key="10">
    <source>
        <dbReference type="ARBA" id="ARBA00023235"/>
    </source>
</evidence>
<evidence type="ECO:0000256" key="6">
    <source>
        <dbReference type="ARBA" id="ARBA00022839"/>
    </source>
</evidence>
<dbReference type="NCBIfam" id="TIGR02784">
    <property type="entry name" value="addA_alphas"/>
    <property type="match status" value="1"/>
</dbReference>
<dbReference type="Gene3D" id="1.10.486.10">
    <property type="entry name" value="PCRA, domain 4"/>
    <property type="match status" value="1"/>
</dbReference>
<sequence>MSELEATIRIQREVGNPATSAWVSANAGTGKTYVLVRRVIRQLLAGSPPASIVCITYTKAAAAEMAERLLGMLSEWALKDDGELAKAIEEVTGETPPTSELAGARRLFAKALESPGGLKIQTIHSLCASILGRFPAEAGLAVGFVPLEEDEAQALLTEVVRDFALDAADGNHPLHDSFRSATKRFQGEAEEPGNFSGLTLERALLSYAAKTRGLRSLSIGSTDLGTVLRQATGCKDDCEMAIAEECLTRLKSDSLTREILQVFPELNATAGKLAQALADIVESDPHPDHLRFSALHTKTGTRQKQGLTKASTKIANWESRWDAYCAHIEDGQDRLKALDCYRENEHMDRLAIGVLTAYQVKKAERNALDYDDLVERTLELLTDTQFPWIQYKLDAGIEHVLLDEAQDTSPVQWELFRRLVEEIVSAEPESTGRERARTLFVVGDPKQSIYAFNGAEAALFNENREAYRAVMADHLAARELYLSFRTSQPVLSTVDAVFRNERFRAVAGGYADHVSSKPAFPGSVELWDHFPKIDKEKPPVWNRGVDAPSATSEDRRVAEAIAADIKAKLDGPPPLACREGARLQPSDVMVLFQRRGPRFRETIRTLAEAGVPCAGTDRIAINEDVAVKDLICLLRFAANRDDCFSLAVLLKSPMWGWTDEDLLALHRERGASRLWKAVREQQGRGGRLGSLADIAAPELQSLLDAGSRTGPYGLLSAALDGAPDGLTGRTRFRRRLGDGYREAADAFLEEALAFEEQEPRSIHGFLRHAEKLQREIKREVAGDETGGVRVMTVHGAKGLEAPLVYIGDADYLKRSSDVFKTNPWVTMTGEGGAVLPVLVPSSAGDRPSAISDLCAESDERRIEEYHRLLYVAMTRSAEHLVVCGGKEPKGSGPSSWHAMVGDALGEMAKDHPVQTIPLDDGRTKKRYCVEAEVAAIEDSKAEARYAAPPPWLERRAEKEAAPTVVYPSLLGDREEDVRGRIARTPASGDPRLRGILIHRLLEVLPSHDTEDWVEVAAEILRREGRGLDDEEQKEVLAATLTVLKRTELTQLFGPGAQGEVSIQGEIGGQTISGEIDRLLVTDQKVILAEFKTTRWVPESSADIPRAHRQQTELYAQLLRRLFPSRAVQPLLVYTAGPTVFELHEER</sequence>
<dbReference type="Gene3D" id="3.90.320.10">
    <property type="match status" value="1"/>
</dbReference>
<evidence type="ECO:0000256" key="4">
    <source>
        <dbReference type="ARBA" id="ARBA00022801"/>
    </source>
</evidence>
<gene>
    <name evidence="18" type="primary">addA</name>
    <name evidence="18" type="ORF">NOG11_04840</name>
</gene>
<keyword evidence="4 15" id="KW-0378">Hydrolase</keyword>
<evidence type="ECO:0000259" key="16">
    <source>
        <dbReference type="PROSITE" id="PS51198"/>
    </source>
</evidence>
<dbReference type="PROSITE" id="PS51217">
    <property type="entry name" value="UVRD_HELICASE_CTER"/>
    <property type="match status" value="1"/>
</dbReference>
<accession>A0A9X2L829</accession>
<reference evidence="18" key="1">
    <citation type="submission" date="2022-07" db="EMBL/GenBank/DDBJ databases">
        <title>Parvularcula maris sp. nov., an algicidal bacterium isolated from seawater.</title>
        <authorList>
            <person name="Li F."/>
        </authorList>
    </citation>
    <scope>NUCLEOTIDE SEQUENCE</scope>
    <source>
        <strain evidence="18">BGMRC 0090</strain>
    </source>
</reference>
<evidence type="ECO:0000256" key="5">
    <source>
        <dbReference type="ARBA" id="ARBA00022806"/>
    </source>
</evidence>
<dbReference type="SUPFAM" id="SSF52980">
    <property type="entry name" value="Restriction endonuclease-like"/>
    <property type="match status" value="1"/>
</dbReference>
<evidence type="ECO:0000313" key="19">
    <source>
        <dbReference type="Proteomes" id="UP001142610"/>
    </source>
</evidence>
<evidence type="ECO:0000256" key="3">
    <source>
        <dbReference type="ARBA" id="ARBA00022763"/>
    </source>
</evidence>
<dbReference type="InterPro" id="IPR011335">
    <property type="entry name" value="Restrct_endonuc-II-like"/>
</dbReference>
<protein>
    <recommendedName>
        <fullName evidence="12">DNA 3'-5' helicase</fullName>
        <ecNumber evidence="12">5.6.2.4</ecNumber>
    </recommendedName>
    <alternativeName>
        <fullName evidence="13">DNA 3'-5' helicase II</fullName>
    </alternativeName>
</protein>
<dbReference type="EC" id="5.6.2.4" evidence="12"/>
<dbReference type="SUPFAM" id="SSF52540">
    <property type="entry name" value="P-loop containing nucleoside triphosphate hydrolases"/>
    <property type="match status" value="1"/>
</dbReference>
<keyword evidence="19" id="KW-1185">Reference proteome</keyword>
<evidence type="ECO:0000256" key="2">
    <source>
        <dbReference type="ARBA" id="ARBA00022741"/>
    </source>
</evidence>
<comment type="catalytic activity">
    <reaction evidence="11">
        <text>Couples ATP hydrolysis with the unwinding of duplex DNA by translocating in the 3'-5' direction.</text>
        <dbReference type="EC" id="5.6.2.4"/>
    </reaction>
</comment>
<keyword evidence="2 15" id="KW-0547">Nucleotide-binding</keyword>
<dbReference type="InterPro" id="IPR011604">
    <property type="entry name" value="PDDEXK-like_dom_sf"/>
</dbReference>
<keyword evidence="6" id="KW-0269">Exonuclease</keyword>
<keyword evidence="3" id="KW-0227">DNA damage</keyword>
<evidence type="ECO:0000313" key="18">
    <source>
        <dbReference type="EMBL" id="MCQ8184708.1"/>
    </source>
</evidence>
<keyword evidence="5 15" id="KW-0347">Helicase</keyword>
<dbReference type="Proteomes" id="UP001142610">
    <property type="component" value="Unassembled WGS sequence"/>
</dbReference>
<dbReference type="GO" id="GO:0033202">
    <property type="term" value="C:DNA helicase complex"/>
    <property type="evidence" value="ECO:0007669"/>
    <property type="project" value="TreeGrafter"/>
</dbReference>
<dbReference type="GO" id="GO:0005524">
    <property type="term" value="F:ATP binding"/>
    <property type="evidence" value="ECO:0007669"/>
    <property type="project" value="UniProtKB-UniRule"/>
</dbReference>
<dbReference type="InterPro" id="IPR038726">
    <property type="entry name" value="PDDEXK_AddAB-type"/>
</dbReference>
<dbReference type="GO" id="GO:0000725">
    <property type="term" value="P:recombinational repair"/>
    <property type="evidence" value="ECO:0007669"/>
    <property type="project" value="TreeGrafter"/>
</dbReference>
<dbReference type="EMBL" id="JANIBC010000002">
    <property type="protein sequence ID" value="MCQ8184708.1"/>
    <property type="molecule type" value="Genomic_DNA"/>
</dbReference>
<proteinExistence type="predicted"/>
<dbReference type="AlphaFoldDB" id="A0A9X2L829"/>